<keyword evidence="2" id="KW-1185">Reference proteome</keyword>
<comment type="caution">
    <text evidence="1">The sequence shown here is derived from an EMBL/GenBank/DDBJ whole genome shotgun (WGS) entry which is preliminary data.</text>
</comment>
<proteinExistence type="predicted"/>
<dbReference type="AlphaFoldDB" id="A0A9Q3K606"/>
<sequence>MGERITQVPEVVVHTSGISSTIERNITPTQKEHNVVTPESNLNSDKLGLQENAILQEATIKAIQVSCAQLRKASEETNKRLSQVFEQQHHCKRERHCLDQEINKLFNVYQNVKPQPERHALENPYHQEDIKPDALFVNKPRFPSKYQDGDNMSYSEKEALKQPPETSSWTKFSGTGESDHMYIIDYIDGLFSDVPSILDYWTKARLNTEFKGHFVIW</sequence>
<evidence type="ECO:0000313" key="2">
    <source>
        <dbReference type="Proteomes" id="UP000765509"/>
    </source>
</evidence>
<accession>A0A9Q3K606</accession>
<name>A0A9Q3K606_9BASI</name>
<dbReference type="EMBL" id="AVOT02096198">
    <property type="protein sequence ID" value="MBW0575413.1"/>
    <property type="molecule type" value="Genomic_DNA"/>
</dbReference>
<dbReference type="Proteomes" id="UP000765509">
    <property type="component" value="Unassembled WGS sequence"/>
</dbReference>
<protein>
    <submittedName>
        <fullName evidence="1">Uncharacterized protein</fullName>
    </submittedName>
</protein>
<reference evidence="1" key="1">
    <citation type="submission" date="2021-03" db="EMBL/GenBank/DDBJ databases">
        <title>Draft genome sequence of rust myrtle Austropuccinia psidii MF-1, a brazilian biotype.</title>
        <authorList>
            <person name="Quecine M.C."/>
            <person name="Pachon D.M.R."/>
            <person name="Bonatelli M.L."/>
            <person name="Correr F.H."/>
            <person name="Franceschini L.M."/>
            <person name="Leite T.F."/>
            <person name="Margarido G.R.A."/>
            <person name="Almeida C.A."/>
            <person name="Ferrarezi J.A."/>
            <person name="Labate C.A."/>
        </authorList>
    </citation>
    <scope>NUCLEOTIDE SEQUENCE</scope>
    <source>
        <strain evidence="1">MF-1</strain>
    </source>
</reference>
<evidence type="ECO:0000313" key="1">
    <source>
        <dbReference type="EMBL" id="MBW0575413.1"/>
    </source>
</evidence>
<organism evidence="1 2">
    <name type="scientific">Austropuccinia psidii MF-1</name>
    <dbReference type="NCBI Taxonomy" id="1389203"/>
    <lineage>
        <taxon>Eukaryota</taxon>
        <taxon>Fungi</taxon>
        <taxon>Dikarya</taxon>
        <taxon>Basidiomycota</taxon>
        <taxon>Pucciniomycotina</taxon>
        <taxon>Pucciniomycetes</taxon>
        <taxon>Pucciniales</taxon>
        <taxon>Sphaerophragmiaceae</taxon>
        <taxon>Austropuccinia</taxon>
    </lineage>
</organism>
<gene>
    <name evidence="1" type="ORF">O181_115128</name>
</gene>